<feature type="compositionally biased region" description="Basic and acidic residues" evidence="7">
    <location>
        <begin position="1213"/>
        <end position="1225"/>
    </location>
</feature>
<keyword evidence="3 6" id="KW-0863">Zinc-finger</keyword>
<evidence type="ECO:0000259" key="9">
    <source>
        <dbReference type="PROSITE" id="PS50158"/>
    </source>
</evidence>
<feature type="compositionally biased region" description="Polar residues" evidence="7">
    <location>
        <begin position="398"/>
        <end position="410"/>
    </location>
</feature>
<feature type="compositionally biased region" description="Polar residues" evidence="7">
    <location>
        <begin position="516"/>
        <end position="525"/>
    </location>
</feature>
<evidence type="ECO:0000256" key="2">
    <source>
        <dbReference type="ARBA" id="ARBA00022723"/>
    </source>
</evidence>
<comment type="subcellular location">
    <subcellularLocation>
        <location evidence="1">Nucleus</location>
    </subcellularLocation>
</comment>
<feature type="compositionally biased region" description="Low complexity" evidence="7">
    <location>
        <begin position="855"/>
        <end position="864"/>
    </location>
</feature>
<feature type="region of interest" description="Disordered" evidence="7">
    <location>
        <begin position="1268"/>
        <end position="1588"/>
    </location>
</feature>
<accession>A0AAD9NXN6</accession>
<evidence type="ECO:0000313" key="12">
    <source>
        <dbReference type="Proteomes" id="UP001209878"/>
    </source>
</evidence>
<dbReference type="PANTHER" id="PTHR15439:SF0">
    <property type="entry name" value="CELL DIVISION CYCLE AND APOPTOSIS REGULATOR PROTEIN 1-RELATED"/>
    <property type="match status" value="1"/>
</dbReference>
<dbReference type="InterPro" id="IPR033489">
    <property type="entry name" value="RBBP6"/>
</dbReference>
<dbReference type="Gene3D" id="3.30.40.10">
    <property type="entry name" value="Zinc/RING finger domain, C3HC4 (zinc finger)"/>
    <property type="match status" value="1"/>
</dbReference>
<gene>
    <name evidence="11" type="ORF">NP493_264g01034</name>
</gene>
<evidence type="ECO:0000256" key="3">
    <source>
        <dbReference type="ARBA" id="ARBA00022771"/>
    </source>
</evidence>
<dbReference type="Gene3D" id="3.10.20.90">
    <property type="entry name" value="Phosphatidylinositol 3-kinase Catalytic Subunit, Chain A, domain 1"/>
    <property type="match status" value="1"/>
</dbReference>
<dbReference type="InterPro" id="IPR036875">
    <property type="entry name" value="Znf_CCHC_sf"/>
</dbReference>
<feature type="region of interest" description="Disordered" evidence="7">
    <location>
        <begin position="392"/>
        <end position="527"/>
    </location>
</feature>
<dbReference type="Gene3D" id="4.10.60.10">
    <property type="entry name" value="Zinc finger, CCHC-type"/>
    <property type="match status" value="1"/>
</dbReference>
<dbReference type="InterPro" id="IPR003613">
    <property type="entry name" value="Ubox_domain"/>
</dbReference>
<feature type="compositionally biased region" description="Basic and acidic residues" evidence="7">
    <location>
        <begin position="1074"/>
        <end position="1089"/>
    </location>
</feature>
<dbReference type="PROSITE" id="PS50158">
    <property type="entry name" value="ZF_CCHC"/>
    <property type="match status" value="1"/>
</dbReference>
<feature type="compositionally biased region" description="Basic residues" evidence="7">
    <location>
        <begin position="865"/>
        <end position="876"/>
    </location>
</feature>
<dbReference type="Pfam" id="PF08783">
    <property type="entry name" value="DWNN"/>
    <property type="match status" value="1"/>
</dbReference>
<evidence type="ECO:0000256" key="6">
    <source>
        <dbReference type="PROSITE-ProRule" id="PRU00047"/>
    </source>
</evidence>
<feature type="compositionally biased region" description="Basic and acidic residues" evidence="7">
    <location>
        <begin position="347"/>
        <end position="359"/>
    </location>
</feature>
<dbReference type="GO" id="GO:0006397">
    <property type="term" value="P:mRNA processing"/>
    <property type="evidence" value="ECO:0007669"/>
    <property type="project" value="InterPro"/>
</dbReference>
<feature type="domain" description="RING-type" evidence="8">
    <location>
        <begin position="254"/>
        <end position="295"/>
    </location>
</feature>
<feature type="compositionally biased region" description="Basic residues" evidence="7">
    <location>
        <begin position="707"/>
        <end position="822"/>
    </location>
</feature>
<feature type="compositionally biased region" description="Pro residues" evidence="7">
    <location>
        <begin position="491"/>
        <end position="506"/>
    </location>
</feature>
<dbReference type="GO" id="GO:0006511">
    <property type="term" value="P:ubiquitin-dependent protein catabolic process"/>
    <property type="evidence" value="ECO:0007669"/>
    <property type="project" value="TreeGrafter"/>
</dbReference>
<dbReference type="InterPro" id="IPR001878">
    <property type="entry name" value="Znf_CCHC"/>
</dbReference>
<organism evidence="11 12">
    <name type="scientific">Ridgeia piscesae</name>
    <name type="common">Tubeworm</name>
    <dbReference type="NCBI Taxonomy" id="27915"/>
    <lineage>
        <taxon>Eukaryota</taxon>
        <taxon>Metazoa</taxon>
        <taxon>Spiralia</taxon>
        <taxon>Lophotrochozoa</taxon>
        <taxon>Annelida</taxon>
        <taxon>Polychaeta</taxon>
        <taxon>Sedentaria</taxon>
        <taxon>Canalipalpata</taxon>
        <taxon>Sabellida</taxon>
        <taxon>Siboglinidae</taxon>
        <taxon>Ridgeia</taxon>
    </lineage>
</organism>
<keyword evidence="5" id="KW-0539">Nucleus</keyword>
<feature type="compositionally biased region" description="Basic and acidic residues" evidence="7">
    <location>
        <begin position="1356"/>
        <end position="1476"/>
    </location>
</feature>
<evidence type="ECO:0000256" key="1">
    <source>
        <dbReference type="ARBA" id="ARBA00004123"/>
    </source>
</evidence>
<protein>
    <recommendedName>
        <fullName evidence="13">E3 ubiquitin-protein ligase RBBP6</fullName>
    </recommendedName>
</protein>
<dbReference type="Pfam" id="PF04564">
    <property type="entry name" value="U-box"/>
    <property type="match status" value="1"/>
</dbReference>
<evidence type="ECO:0000259" key="10">
    <source>
        <dbReference type="PROSITE" id="PS51282"/>
    </source>
</evidence>
<feature type="compositionally biased region" description="Low complexity" evidence="7">
    <location>
        <begin position="823"/>
        <end position="840"/>
    </location>
</feature>
<dbReference type="InterPro" id="IPR013083">
    <property type="entry name" value="Znf_RING/FYVE/PHD"/>
</dbReference>
<dbReference type="SUPFAM" id="SSF57756">
    <property type="entry name" value="Retrovirus zinc finger-like domains"/>
    <property type="match status" value="1"/>
</dbReference>
<dbReference type="PROSITE" id="PS51282">
    <property type="entry name" value="DWNN"/>
    <property type="match status" value="1"/>
</dbReference>
<dbReference type="PROSITE" id="PS50089">
    <property type="entry name" value="ZF_RING_2"/>
    <property type="match status" value="1"/>
</dbReference>
<feature type="compositionally biased region" description="Basic and acidic residues" evidence="7">
    <location>
        <begin position="411"/>
        <end position="449"/>
    </location>
</feature>
<dbReference type="Proteomes" id="UP001209878">
    <property type="component" value="Unassembled WGS sequence"/>
</dbReference>
<evidence type="ECO:0000259" key="8">
    <source>
        <dbReference type="PROSITE" id="PS50089"/>
    </source>
</evidence>
<dbReference type="GO" id="GO:0008270">
    <property type="term" value="F:zinc ion binding"/>
    <property type="evidence" value="ECO:0007669"/>
    <property type="project" value="UniProtKB-KW"/>
</dbReference>
<dbReference type="SUPFAM" id="SSF57850">
    <property type="entry name" value="RING/U-box"/>
    <property type="match status" value="1"/>
</dbReference>
<feature type="region of interest" description="Disordered" evidence="7">
    <location>
        <begin position="1159"/>
        <end position="1232"/>
    </location>
</feature>
<feature type="compositionally biased region" description="Pro residues" evidence="7">
    <location>
        <begin position="549"/>
        <end position="559"/>
    </location>
</feature>
<feature type="region of interest" description="Disordered" evidence="7">
    <location>
        <begin position="323"/>
        <end position="367"/>
    </location>
</feature>
<feature type="compositionally biased region" description="Basic residues" evidence="7">
    <location>
        <begin position="1015"/>
        <end position="1027"/>
    </location>
</feature>
<reference evidence="11" key="1">
    <citation type="journal article" date="2023" name="Mol. Biol. Evol.">
        <title>Third-Generation Sequencing Reveals the Adaptive Role of the Epigenome in Three Deep-Sea Polychaetes.</title>
        <authorList>
            <person name="Perez M."/>
            <person name="Aroh O."/>
            <person name="Sun Y."/>
            <person name="Lan Y."/>
            <person name="Juniper S.K."/>
            <person name="Young C.R."/>
            <person name="Angers B."/>
            <person name="Qian P.Y."/>
        </authorList>
    </citation>
    <scope>NUCLEOTIDE SEQUENCE</scope>
    <source>
        <strain evidence="11">R07B-5</strain>
    </source>
</reference>
<feature type="compositionally biased region" description="Basic and acidic residues" evidence="7">
    <location>
        <begin position="1028"/>
        <end position="1066"/>
    </location>
</feature>
<feature type="compositionally biased region" description="Basic and acidic residues" evidence="7">
    <location>
        <begin position="1499"/>
        <end position="1514"/>
    </location>
</feature>
<feature type="domain" description="CCHC-type" evidence="9">
    <location>
        <begin position="153"/>
        <end position="166"/>
    </location>
</feature>
<dbReference type="SMART" id="SM01180">
    <property type="entry name" value="DWNN"/>
    <property type="match status" value="1"/>
</dbReference>
<keyword evidence="4" id="KW-0862">Zinc</keyword>
<dbReference type="InterPro" id="IPR001841">
    <property type="entry name" value="Znf_RING"/>
</dbReference>
<dbReference type="PANTHER" id="PTHR15439">
    <property type="entry name" value="RETINOBLASTOMA-BINDING PROTEIN 6"/>
    <property type="match status" value="1"/>
</dbReference>
<feature type="domain" description="DWNN" evidence="10">
    <location>
        <begin position="4"/>
        <end position="77"/>
    </location>
</feature>
<dbReference type="GO" id="GO:0003676">
    <property type="term" value="F:nucleic acid binding"/>
    <property type="evidence" value="ECO:0007669"/>
    <property type="project" value="InterPro"/>
</dbReference>
<feature type="compositionally biased region" description="Basic residues" evidence="7">
    <location>
        <begin position="1159"/>
        <end position="1175"/>
    </location>
</feature>
<feature type="region of interest" description="Disordered" evidence="7">
    <location>
        <begin position="977"/>
        <end position="1112"/>
    </location>
</feature>
<feature type="region of interest" description="Disordered" evidence="7">
    <location>
        <begin position="540"/>
        <end position="940"/>
    </location>
</feature>
<sequence>MSCVHYKFKSSLDYDTLKFDGLHITLADLKKAIIQQKKLGKATDFDLQVINAQTKEEYGSNEDLIPRNASVIIARVPIGGKPWEKSQVDTGSKAKAMKMSLERLSKTADLVGADASEEDKIKAMMTQSTKDYDRSNYVKPSYLTGPPPTGYLCYRCGQAGHFIQNCSLPKPDRHMDNEPARIKRSSGIPNSFLTIVDDPNVRGAVMTSSGRLAVPTIDAIAYEKGKKEKPPFIKSHSPERRVSDEKMIPGELLCTLCSDLLSDAVVIPCCGNSYCDECIREALLDTEDHTCPSCKESVSPDGLIANKFLRTAVNNFLNETGYTKARQRSSKHEEPLMQPPTSRHRPRERDDDRHSDRKQVQPVSASDLMVLRQEASLSDELIGLPPQVVKARQAELTRGSSPQGGSTTPPRQHDYHSRHHDDRRRDDRRRDDRRDDRRHSDRRRDDRDRHHNPRTPTTDEPMMSPPQAQMMQPMGQQQPQQQQPQLMPPQQQQPPGAPMGMPPQQPPQQQNMVPQFNQGPPQNKFFSPPMVNNVHPPGSVPPGTMRPPMNMPGPPPPGMQMPQQNCAPQQPPPPGASMPMMPNQFPPQGPIQQPPPQPMPPQMMPPQQPMPQGPMPMMPMPGPMPPGFRGPAPPGPQMGMPGPPGGDPRLPLPNWGPRPPFPAPGPPPMSEQEFYREKQRLLEKTKPIHPRHDPMDDFEMKLMRYHSERRKNKSFSRSRSRSKSSRLRSSRSKSRPLSHSRSRSRSRSVKRSRSRSKMRSRSRSKKRSRSRSKKRSRSRSKNRSRSRSKKRSRSWSKKRSRSRSKKRSRSRSVKRSRSRPRSYGRSLSRTRSSSSWSSKLSRSRSRSRVRRRSLSRSLSKSPQPRIRRRKRSRSPGHRASSPLPPPGAPPGGFYNYRGRRSRSPPMPPYMRGGKDWVSPPGYFRDRSPGRMKGFSPDRYPCPYGAQPRFEEMYRYPERVDPRWLEYYREYDNYMREMQDRFGPPPPRYDMPWPGSGGRSPPPPPPQRPVMDVHRSRSKLKKTKKEKGSRHDHDQRDMKLTQKESEKERRTHREKGKLRDGEKEVRVKKAPSSSQEDKVALRHVMPKEGADWGSSHSPHGKLRKRREEGAPPLKDLRAKLTEKPADVKVMAAAVSVKAPKVESTDKTMPEGDAVVAVKKVRKSKVKAARVKGSKKAKKEEVNGDSQINEKTVKRPASAYPSADIPDVVSPPKKAKMEADTTCHEDEIPPAPEGEMKVAEVKCEKEEPAPGKEIPQQIGLVVTPPELSKWERDDYDMNDTGVSPRRKPEVKRLPRSVIESAEKVLSQKRPQVVASTVVSPPAPARSTSHKSNKEVERDRKVVSGGPSSVQVTITSSSSDKRHSSMEGKLAGKEKKKEMMTEAEKWKGERRSELGEKRREAGTKYREEGTKYREEGTKFREVGSRHQDVGGKHQEVSARRKDAGDRHREVRDVKALKSDSRGSSRDAAPRRKSVSKPDPDNIPSPRISLEKENKLGKSQSVKSRDDGAGDGHREHAQPSRHISRKISVMDEANFEPDYNEDSQSDSESETKASKMDEDESTGSSSEEAKKKKKKKHKHKHRKHKHKKHKHK</sequence>
<keyword evidence="2" id="KW-0479">Metal-binding</keyword>
<feature type="compositionally biased region" description="Low complexity" evidence="7">
    <location>
        <begin position="1345"/>
        <end position="1355"/>
    </location>
</feature>
<name>A0AAD9NXN6_RIDPI</name>
<comment type="caution">
    <text evidence="11">The sequence shown here is derived from an EMBL/GenBank/DDBJ whole genome shotgun (WGS) entry which is preliminary data.</text>
</comment>
<evidence type="ECO:0000313" key="11">
    <source>
        <dbReference type="EMBL" id="KAK2184409.1"/>
    </source>
</evidence>
<feature type="compositionally biased region" description="Acidic residues" evidence="7">
    <location>
        <begin position="1529"/>
        <end position="1544"/>
    </location>
</feature>
<proteinExistence type="predicted"/>
<evidence type="ECO:0000256" key="7">
    <source>
        <dbReference type="SAM" id="MobiDB-lite"/>
    </source>
</evidence>
<dbReference type="GO" id="GO:0005634">
    <property type="term" value="C:nucleus"/>
    <property type="evidence" value="ECO:0007669"/>
    <property type="project" value="UniProtKB-SubCell"/>
</dbReference>
<dbReference type="FunFam" id="3.10.20.90:FF:000070">
    <property type="entry name" value="E3 ubiquitin-protein ligase RBBP6 isoform X2"/>
    <property type="match status" value="1"/>
</dbReference>
<feature type="compositionally biased region" description="Pro residues" evidence="7">
    <location>
        <begin position="584"/>
        <end position="669"/>
    </location>
</feature>
<evidence type="ECO:0000256" key="5">
    <source>
        <dbReference type="ARBA" id="ARBA00023242"/>
    </source>
</evidence>
<dbReference type="InterPro" id="IPR014891">
    <property type="entry name" value="DWNN_domain"/>
</dbReference>
<dbReference type="EMBL" id="JAODUO010000266">
    <property type="protein sequence ID" value="KAK2184409.1"/>
    <property type="molecule type" value="Genomic_DNA"/>
</dbReference>
<feature type="compositionally biased region" description="Basic residues" evidence="7">
    <location>
        <begin position="841"/>
        <end position="854"/>
    </location>
</feature>
<evidence type="ECO:0008006" key="13">
    <source>
        <dbReference type="Google" id="ProtNLM"/>
    </source>
</evidence>
<feature type="compositionally biased region" description="Basic and acidic residues" evidence="7">
    <location>
        <begin position="1329"/>
        <end position="1339"/>
    </location>
</feature>
<dbReference type="GO" id="GO:0016567">
    <property type="term" value="P:protein ubiquitination"/>
    <property type="evidence" value="ECO:0007669"/>
    <property type="project" value="InterPro"/>
</dbReference>
<dbReference type="GO" id="GO:0061630">
    <property type="term" value="F:ubiquitin protein ligase activity"/>
    <property type="evidence" value="ECO:0007669"/>
    <property type="project" value="InterPro"/>
</dbReference>
<dbReference type="CDD" id="cd16620">
    <property type="entry name" value="vRING-HC-C4C4_RBBP6"/>
    <property type="match status" value="1"/>
</dbReference>
<keyword evidence="12" id="KW-1185">Reference proteome</keyword>
<feature type="compositionally biased region" description="Basic residues" evidence="7">
    <location>
        <begin position="1567"/>
        <end position="1588"/>
    </location>
</feature>
<feature type="compositionally biased region" description="Low complexity" evidence="7">
    <location>
        <begin position="461"/>
        <end position="490"/>
    </location>
</feature>
<feature type="compositionally biased region" description="Basic and acidic residues" evidence="7">
    <location>
        <begin position="673"/>
        <end position="706"/>
    </location>
</feature>
<evidence type="ECO:0000256" key="4">
    <source>
        <dbReference type="ARBA" id="ARBA00022833"/>
    </source>
</evidence>